<comment type="caution">
    <text evidence="1">The sequence shown here is derived from an EMBL/GenBank/DDBJ whole genome shotgun (WGS) entry which is preliminary data.</text>
</comment>
<dbReference type="EMBL" id="NEVH01009080">
    <property type="protein sequence ID" value="PNF33812.1"/>
    <property type="molecule type" value="Genomic_DNA"/>
</dbReference>
<reference evidence="1 2" key="1">
    <citation type="submission" date="2017-12" db="EMBL/GenBank/DDBJ databases">
        <title>Hemimetabolous genomes reveal molecular basis of termite eusociality.</title>
        <authorList>
            <person name="Harrison M.C."/>
            <person name="Jongepier E."/>
            <person name="Robertson H.M."/>
            <person name="Arning N."/>
            <person name="Bitard-Feildel T."/>
            <person name="Chao H."/>
            <person name="Childers C.P."/>
            <person name="Dinh H."/>
            <person name="Doddapaneni H."/>
            <person name="Dugan S."/>
            <person name="Gowin J."/>
            <person name="Greiner C."/>
            <person name="Han Y."/>
            <person name="Hu H."/>
            <person name="Hughes D.S.T."/>
            <person name="Huylmans A.-K."/>
            <person name="Kemena C."/>
            <person name="Kremer L.P.M."/>
            <person name="Lee S.L."/>
            <person name="Lopez-Ezquerra A."/>
            <person name="Mallet L."/>
            <person name="Monroy-Kuhn J.M."/>
            <person name="Moser A."/>
            <person name="Murali S.C."/>
            <person name="Muzny D.M."/>
            <person name="Otani S."/>
            <person name="Piulachs M.-D."/>
            <person name="Poelchau M."/>
            <person name="Qu J."/>
            <person name="Schaub F."/>
            <person name="Wada-Katsumata A."/>
            <person name="Worley K.C."/>
            <person name="Xie Q."/>
            <person name="Ylla G."/>
            <person name="Poulsen M."/>
            <person name="Gibbs R.A."/>
            <person name="Schal C."/>
            <person name="Richards S."/>
            <person name="Belles X."/>
            <person name="Korb J."/>
            <person name="Bornberg-Bauer E."/>
        </authorList>
    </citation>
    <scope>NUCLEOTIDE SEQUENCE [LARGE SCALE GENOMIC DNA]</scope>
    <source>
        <tissue evidence="1">Whole body</tissue>
    </source>
</reference>
<sequence length="51" mass="5669">MCENYGRSKDAGVPVPWHLGVKTCVSMQETCNDSRSLHYIDVNGRMLSPDA</sequence>
<evidence type="ECO:0000313" key="2">
    <source>
        <dbReference type="Proteomes" id="UP000235965"/>
    </source>
</evidence>
<gene>
    <name evidence="1" type="ORF">B7P43_G08599</name>
</gene>
<protein>
    <submittedName>
        <fullName evidence="1">Uncharacterized protein</fullName>
    </submittedName>
</protein>
<accession>A0A2J7QZ07</accession>
<proteinExistence type="predicted"/>
<dbReference type="Proteomes" id="UP000235965">
    <property type="component" value="Unassembled WGS sequence"/>
</dbReference>
<name>A0A2J7QZ07_9NEOP</name>
<evidence type="ECO:0000313" key="1">
    <source>
        <dbReference type="EMBL" id="PNF33812.1"/>
    </source>
</evidence>
<dbReference type="InParanoid" id="A0A2J7QZ07"/>
<organism evidence="1 2">
    <name type="scientific">Cryptotermes secundus</name>
    <dbReference type="NCBI Taxonomy" id="105785"/>
    <lineage>
        <taxon>Eukaryota</taxon>
        <taxon>Metazoa</taxon>
        <taxon>Ecdysozoa</taxon>
        <taxon>Arthropoda</taxon>
        <taxon>Hexapoda</taxon>
        <taxon>Insecta</taxon>
        <taxon>Pterygota</taxon>
        <taxon>Neoptera</taxon>
        <taxon>Polyneoptera</taxon>
        <taxon>Dictyoptera</taxon>
        <taxon>Blattodea</taxon>
        <taxon>Blattoidea</taxon>
        <taxon>Termitoidae</taxon>
        <taxon>Kalotermitidae</taxon>
        <taxon>Cryptotermitinae</taxon>
        <taxon>Cryptotermes</taxon>
    </lineage>
</organism>
<keyword evidence="2" id="KW-1185">Reference proteome</keyword>
<dbReference type="AlphaFoldDB" id="A0A2J7QZ07"/>